<protein>
    <submittedName>
        <fullName evidence="2">Speckle-type POZ protein B</fullName>
    </submittedName>
</protein>
<reference evidence="2" key="1">
    <citation type="submission" date="2020-07" db="EMBL/GenBank/DDBJ databases">
        <title>Multicomponent nature underlies the extraordinary mechanical properties of spider dragline silk.</title>
        <authorList>
            <person name="Kono N."/>
            <person name="Nakamura H."/>
            <person name="Mori M."/>
            <person name="Yoshida Y."/>
            <person name="Ohtoshi R."/>
            <person name="Malay A.D."/>
            <person name="Moran D.A.P."/>
            <person name="Tomita M."/>
            <person name="Numata K."/>
            <person name="Arakawa K."/>
        </authorList>
    </citation>
    <scope>NUCLEOTIDE SEQUENCE</scope>
</reference>
<dbReference type="InterPro" id="IPR000210">
    <property type="entry name" value="BTB/POZ_dom"/>
</dbReference>
<name>A0A8X6M264_TRICU</name>
<dbReference type="SUPFAM" id="SSF54695">
    <property type="entry name" value="POZ domain"/>
    <property type="match status" value="1"/>
</dbReference>
<evidence type="ECO:0000313" key="2">
    <source>
        <dbReference type="EMBL" id="GFR28554.1"/>
    </source>
</evidence>
<sequence>MNVNEEARLLSSENVSLSEYKENAECLDPIDFFIVTRVPVKTYRFKWILNQFNNISINKEVNSCFYSSYYRLKLIKYENGFGLFHVLDTEKQTERTSKSDEKWVLNNSRSAQEYFIHHVIECKVAVVDKHGKEIMKFTTCISNDKYHGSFTIGEYRSNSWKTFFDDVLVLDCCIKVTKKPETEKQFLNTEYSLQCRCWERLSQDLKSMYLNSLSADYTLKVGTEEIQVNSFILAARSSVFKKMFHHDKEQHATMIITDVPLPAMKRLVEFLYTGAVEEAAKRHSFPGSVRPLLCGR</sequence>
<dbReference type="OrthoDB" id="6482909at2759"/>
<dbReference type="PANTHER" id="PTHR24413">
    <property type="entry name" value="SPECKLE-TYPE POZ PROTEIN"/>
    <property type="match status" value="1"/>
</dbReference>
<dbReference type="Pfam" id="PF00651">
    <property type="entry name" value="BTB"/>
    <property type="match status" value="1"/>
</dbReference>
<proteinExistence type="predicted"/>
<comment type="caution">
    <text evidence="2">The sequence shown here is derived from an EMBL/GenBank/DDBJ whole genome shotgun (WGS) entry which is preliminary data.</text>
</comment>
<dbReference type="AlphaFoldDB" id="A0A8X6M264"/>
<dbReference type="Proteomes" id="UP000887116">
    <property type="component" value="Unassembled WGS sequence"/>
</dbReference>
<dbReference type="EMBL" id="BMAO01009078">
    <property type="protein sequence ID" value="GFR28554.1"/>
    <property type="molecule type" value="Genomic_DNA"/>
</dbReference>
<keyword evidence="3" id="KW-1185">Reference proteome</keyword>
<dbReference type="PROSITE" id="PS50097">
    <property type="entry name" value="BTB"/>
    <property type="match status" value="1"/>
</dbReference>
<gene>
    <name evidence="2" type="primary">spop-b_46</name>
    <name evidence="2" type="ORF">TNCT_125881</name>
</gene>
<evidence type="ECO:0000259" key="1">
    <source>
        <dbReference type="PROSITE" id="PS50097"/>
    </source>
</evidence>
<feature type="domain" description="BTB" evidence="1">
    <location>
        <begin position="215"/>
        <end position="280"/>
    </location>
</feature>
<dbReference type="InterPro" id="IPR011333">
    <property type="entry name" value="SKP1/BTB/POZ_sf"/>
</dbReference>
<accession>A0A8X6M264</accession>
<dbReference type="Gene3D" id="3.30.710.10">
    <property type="entry name" value="Potassium Channel Kv1.1, Chain A"/>
    <property type="match status" value="1"/>
</dbReference>
<organism evidence="2 3">
    <name type="scientific">Trichonephila clavata</name>
    <name type="common">Joro spider</name>
    <name type="synonym">Nephila clavata</name>
    <dbReference type="NCBI Taxonomy" id="2740835"/>
    <lineage>
        <taxon>Eukaryota</taxon>
        <taxon>Metazoa</taxon>
        <taxon>Ecdysozoa</taxon>
        <taxon>Arthropoda</taxon>
        <taxon>Chelicerata</taxon>
        <taxon>Arachnida</taxon>
        <taxon>Araneae</taxon>
        <taxon>Araneomorphae</taxon>
        <taxon>Entelegynae</taxon>
        <taxon>Araneoidea</taxon>
        <taxon>Nephilidae</taxon>
        <taxon>Trichonephila</taxon>
    </lineage>
</organism>
<evidence type="ECO:0000313" key="3">
    <source>
        <dbReference type="Proteomes" id="UP000887116"/>
    </source>
</evidence>